<evidence type="ECO:0000313" key="4">
    <source>
        <dbReference type="EMBL" id="QGX98402.1"/>
    </source>
</evidence>
<proteinExistence type="predicted"/>
<evidence type="ECO:0000259" key="3">
    <source>
        <dbReference type="Pfam" id="PF12849"/>
    </source>
</evidence>
<dbReference type="Pfam" id="PF12849">
    <property type="entry name" value="PBP_like_2"/>
    <property type="match status" value="1"/>
</dbReference>
<keyword evidence="1 2" id="KW-0732">Signal</keyword>
<evidence type="ECO:0000313" key="5">
    <source>
        <dbReference type="Proteomes" id="UP000428330"/>
    </source>
</evidence>
<dbReference type="OrthoDB" id="9790048at2"/>
<dbReference type="InterPro" id="IPR024370">
    <property type="entry name" value="PBP_domain"/>
</dbReference>
<name>A0A6I6IQ64_9RHOB</name>
<dbReference type="KEGG" id="rom:EI983_08955"/>
<dbReference type="Proteomes" id="UP000428330">
    <property type="component" value="Chromosome"/>
</dbReference>
<dbReference type="AlphaFoldDB" id="A0A6I6IQ64"/>
<feature type="signal peptide" evidence="2">
    <location>
        <begin position="1"/>
        <end position="23"/>
    </location>
</feature>
<feature type="chain" id="PRO_5026296749" evidence="2">
    <location>
        <begin position="24"/>
        <end position="351"/>
    </location>
</feature>
<dbReference type="RefSeq" id="WP_157707033.1">
    <property type="nucleotide sequence ID" value="NZ_CP034348.1"/>
</dbReference>
<sequence>MSFFNTSTSAAAILVLSATVAVARDNVQVAGSSTVLPYASIVAEAFGENFDFPTPVVESGGSSAGLKRFCEGVGENTIDIANASRQIRENEVKVCAENGVADIIEVRIGYDGIVFASQKAGPEFTAFEPADLFNALSPKVVVDGALVDNPYNKWSEFNADLPDVEIAAFIPGTKHGTREVFEEKVLVEGCKATGAYDLLVASAEGDDDKAKKKAAKKMCYEVRTDGKSVDIDGDYTETLARIDSNKDGVGVFGLAFYENNTDTLKVATMSGVAPSTETIASGEYPVSRPLFFYIKKAHIGVIPGLKEFAEFFVADEIAGPDGPLAEYGLVSDPELADTQAAVADEKTLSGM</sequence>
<reference evidence="5" key="1">
    <citation type="submission" date="2018-12" db="EMBL/GenBank/DDBJ databases">
        <title>Complete genome sequence of Roseovarius sp. MME-070.</title>
        <authorList>
            <person name="Nam Y.-D."/>
            <person name="Kang J."/>
            <person name="Chung W.-H."/>
            <person name="Park Y.S."/>
        </authorList>
    </citation>
    <scope>NUCLEOTIDE SEQUENCE [LARGE SCALE GENOMIC DNA]</scope>
    <source>
        <strain evidence="5">MME-070</strain>
    </source>
</reference>
<accession>A0A6I6IQ64</accession>
<evidence type="ECO:0000256" key="2">
    <source>
        <dbReference type="SAM" id="SignalP"/>
    </source>
</evidence>
<protein>
    <submittedName>
        <fullName evidence="4">Phosphonate ABC transporter substrate-binding protein</fullName>
    </submittedName>
</protein>
<feature type="domain" description="PBP" evidence="3">
    <location>
        <begin position="18"/>
        <end position="316"/>
    </location>
</feature>
<keyword evidence="5" id="KW-1185">Reference proteome</keyword>
<gene>
    <name evidence="4" type="ORF">EI983_08955</name>
</gene>
<dbReference type="EMBL" id="CP034348">
    <property type="protein sequence ID" value="QGX98402.1"/>
    <property type="molecule type" value="Genomic_DNA"/>
</dbReference>
<dbReference type="InterPro" id="IPR050811">
    <property type="entry name" value="Phosphate_ABC_transporter"/>
</dbReference>
<dbReference type="PANTHER" id="PTHR30570">
    <property type="entry name" value="PERIPLASMIC PHOSPHATE BINDING COMPONENT OF PHOSPHATE ABC TRANSPORTER"/>
    <property type="match status" value="1"/>
</dbReference>
<dbReference type="Gene3D" id="3.40.190.10">
    <property type="entry name" value="Periplasmic binding protein-like II"/>
    <property type="match status" value="2"/>
</dbReference>
<organism evidence="4 5">
    <name type="scientific">Roseovarius faecimaris</name>
    <dbReference type="NCBI Taxonomy" id="2494550"/>
    <lineage>
        <taxon>Bacteria</taxon>
        <taxon>Pseudomonadati</taxon>
        <taxon>Pseudomonadota</taxon>
        <taxon>Alphaproteobacteria</taxon>
        <taxon>Rhodobacterales</taxon>
        <taxon>Roseobacteraceae</taxon>
        <taxon>Roseovarius</taxon>
    </lineage>
</organism>
<dbReference type="SUPFAM" id="SSF53850">
    <property type="entry name" value="Periplasmic binding protein-like II"/>
    <property type="match status" value="1"/>
</dbReference>
<dbReference type="PANTHER" id="PTHR30570:SF1">
    <property type="entry name" value="PHOSPHATE-BINDING PROTEIN PSTS"/>
    <property type="match status" value="1"/>
</dbReference>
<evidence type="ECO:0000256" key="1">
    <source>
        <dbReference type="ARBA" id="ARBA00022729"/>
    </source>
</evidence>